<feature type="domain" description="IMP dehydrogenase/GMP reductase" evidence="4">
    <location>
        <begin position="15"/>
        <end position="294"/>
    </location>
</feature>
<dbReference type="InterPro" id="IPR013785">
    <property type="entry name" value="Aldolase_TIM"/>
</dbReference>
<protein>
    <submittedName>
        <fullName evidence="5">Inosine 5-monophosphate dehydrogenase</fullName>
    </submittedName>
</protein>
<dbReference type="Proteomes" id="UP000177876">
    <property type="component" value="Unassembled WGS sequence"/>
</dbReference>
<reference evidence="5 6" key="1">
    <citation type="journal article" date="2016" name="Nat. Commun.">
        <title>Thousands of microbial genomes shed light on interconnected biogeochemical processes in an aquifer system.</title>
        <authorList>
            <person name="Anantharaman K."/>
            <person name="Brown C.T."/>
            <person name="Hug L.A."/>
            <person name="Sharon I."/>
            <person name="Castelle C.J."/>
            <person name="Probst A.J."/>
            <person name="Thomas B.C."/>
            <person name="Singh A."/>
            <person name="Wilkins M.J."/>
            <person name="Karaoz U."/>
            <person name="Brodie E.L."/>
            <person name="Williams K.H."/>
            <person name="Hubbard S.S."/>
            <person name="Banfield J.F."/>
        </authorList>
    </citation>
    <scope>NUCLEOTIDE SEQUENCE [LARGE SCALE GENOMIC DNA]</scope>
</reference>
<dbReference type="GO" id="GO:0006183">
    <property type="term" value="P:GTP biosynthetic process"/>
    <property type="evidence" value="ECO:0007669"/>
    <property type="project" value="TreeGrafter"/>
</dbReference>
<evidence type="ECO:0000313" key="5">
    <source>
        <dbReference type="EMBL" id="OFW56654.1"/>
    </source>
</evidence>
<dbReference type="GO" id="GO:0003938">
    <property type="term" value="F:IMP dehydrogenase activity"/>
    <property type="evidence" value="ECO:0007669"/>
    <property type="project" value="InterPro"/>
</dbReference>
<evidence type="ECO:0000256" key="2">
    <source>
        <dbReference type="ARBA" id="ARBA00023002"/>
    </source>
</evidence>
<dbReference type="InterPro" id="IPR005992">
    <property type="entry name" value="IMP_DH-rel2"/>
</dbReference>
<proteinExistence type="inferred from homology"/>
<dbReference type="PANTHER" id="PTHR11911:SF85">
    <property type="entry name" value="INOSINE-5'-MONOPHOSPHATE DEHYDROGENASE"/>
    <property type="match status" value="1"/>
</dbReference>
<dbReference type="InterPro" id="IPR005990">
    <property type="entry name" value="IMP_DH"/>
</dbReference>
<evidence type="ECO:0000313" key="6">
    <source>
        <dbReference type="Proteomes" id="UP000177876"/>
    </source>
</evidence>
<accession>A0A1F2WIJ6</accession>
<comment type="similarity">
    <text evidence="1">Belongs to the IMPDH/GMPR family.</text>
</comment>
<evidence type="ECO:0000259" key="4">
    <source>
        <dbReference type="Pfam" id="PF00478"/>
    </source>
</evidence>
<dbReference type="Pfam" id="PF00478">
    <property type="entry name" value="IMPDH"/>
    <property type="match status" value="1"/>
</dbReference>
<evidence type="ECO:0000256" key="1">
    <source>
        <dbReference type="ARBA" id="ARBA00005502"/>
    </source>
</evidence>
<comment type="caution">
    <text evidence="5">The sequence shown here is derived from an EMBL/GenBank/DDBJ whole genome shotgun (WGS) entry which is preliminary data.</text>
</comment>
<dbReference type="SUPFAM" id="SSF51412">
    <property type="entry name" value="Inosine monophosphate dehydrogenase (IMPDH)"/>
    <property type="match status" value="1"/>
</dbReference>
<dbReference type="InterPro" id="IPR001093">
    <property type="entry name" value="IMP_DH_GMPRt"/>
</dbReference>
<dbReference type="AlphaFoldDB" id="A0A1F2WIJ6"/>
<dbReference type="STRING" id="1797197.A2Y75_08820"/>
<dbReference type="SMART" id="SM01240">
    <property type="entry name" value="IMPDH"/>
    <property type="match status" value="1"/>
</dbReference>
<dbReference type="EMBL" id="MELK01000042">
    <property type="protein sequence ID" value="OFW56654.1"/>
    <property type="molecule type" value="Genomic_DNA"/>
</dbReference>
<dbReference type="NCBIfam" id="TIGR01304">
    <property type="entry name" value="IMP_DH_rel_2"/>
    <property type="match status" value="1"/>
</dbReference>
<dbReference type="Gene3D" id="3.20.20.70">
    <property type="entry name" value="Aldolase class I"/>
    <property type="match status" value="1"/>
</dbReference>
<name>A0A1F2WIJ6_9ACTN</name>
<keyword evidence="3" id="KW-0520">NAD</keyword>
<organism evidence="5 6">
    <name type="scientific">Candidatus Solincola sediminis</name>
    <dbReference type="NCBI Taxonomy" id="1797199"/>
    <lineage>
        <taxon>Bacteria</taxon>
        <taxon>Bacillati</taxon>
        <taxon>Actinomycetota</taxon>
        <taxon>Candidatus Geothermincolia</taxon>
        <taxon>Candidatus Geothermincolales</taxon>
        <taxon>Candidatus Geothermincolaceae</taxon>
        <taxon>Candidatus Solincola</taxon>
    </lineage>
</organism>
<keyword evidence="2" id="KW-0560">Oxidoreductase</keyword>
<gene>
    <name evidence="5" type="ORF">A2Y75_08820</name>
</gene>
<sequence length="386" mass="41259">MEIEIGLGKLGRRGYGLDDISVIPSRRTRDADDVDITWEMADYHFELPLLASAMDAVVDVEMAIRIGRLGGLAVLNLEGLQTRYENPVPIYEEIASFSKEEATEGLQRLYREPVKEELIARRIGEIKEGGVIAAASLTPQRVEDYYRIALEAGLDIMVIQGTVISAEHVSSRTEPLNLKKFIAELPIPTIVGGCASYSTALHLMRTGAVGVLVGVGPGAACTTRGVLGIGVPQATALADAGAARVRHLTETGIYCNVIADGGMRTGGDIAKAIACGADAVMLGSPVAAAKEAPGLGYHWGMATFHPDLPRGTRVETGRRWSIDEILIGPAHENDGTLNLFGALRTSLATCGYENIRAFQRAEVMIAPAIRTEGKSMQHEQGVGMIK</sequence>
<dbReference type="PANTHER" id="PTHR11911">
    <property type="entry name" value="INOSINE-5-MONOPHOSPHATE DEHYDROGENASE RELATED"/>
    <property type="match status" value="1"/>
</dbReference>
<evidence type="ECO:0000256" key="3">
    <source>
        <dbReference type="ARBA" id="ARBA00023027"/>
    </source>
</evidence>
<dbReference type="CDD" id="cd00381">
    <property type="entry name" value="IMPDH"/>
    <property type="match status" value="1"/>
</dbReference>